<dbReference type="PATRIC" id="fig|1229908.8.peg.1269"/>
<dbReference type="KEGG" id="nkr:NKOR_05825"/>
<evidence type="ECO:0000313" key="2">
    <source>
        <dbReference type="Proteomes" id="UP000006101"/>
    </source>
</evidence>
<evidence type="ECO:0000313" key="1">
    <source>
        <dbReference type="EMBL" id="AFS81048.1"/>
    </source>
</evidence>
<reference evidence="1 2" key="1">
    <citation type="journal article" date="2012" name="J. Bacteriol.">
        <title>Draft Genome Sequence of an Ammonia-Oxidizing Archaeon, "Candidatus Nitrosopumilus koreensis" AR1, from Marine Sediment.</title>
        <authorList>
            <person name="Park S.J."/>
            <person name="Kim J.G."/>
            <person name="Jung M.Y."/>
            <person name="Kim S.J."/>
            <person name="Cha I.T."/>
            <person name="Kwon K."/>
            <person name="Lee J.H."/>
            <person name="Rhee S.K."/>
        </authorList>
    </citation>
    <scope>NUCLEOTIDE SEQUENCE [LARGE SCALE GENOMIC DNA]</scope>
    <source>
        <strain evidence="1 2">AR1</strain>
    </source>
</reference>
<name>K0B4F8_9ARCH</name>
<accession>K0B4F8</accession>
<dbReference type="EMBL" id="CP003842">
    <property type="protein sequence ID" value="AFS81048.1"/>
    <property type="molecule type" value="Genomic_DNA"/>
</dbReference>
<organism evidence="1 2">
    <name type="scientific">Candidatus Nitrosopumilus koreensis AR1</name>
    <dbReference type="NCBI Taxonomy" id="1229908"/>
    <lineage>
        <taxon>Archaea</taxon>
        <taxon>Nitrososphaerota</taxon>
        <taxon>Nitrososphaeria</taxon>
        <taxon>Nitrosopumilales</taxon>
        <taxon>Nitrosopumilaceae</taxon>
        <taxon>Nitrosopumilus</taxon>
    </lineage>
</organism>
<dbReference type="HOGENOM" id="CLU_2911312_0_0_2"/>
<proteinExistence type="predicted"/>
<sequence>MRMYRKEPDYLKEFSTAVDENHTIEHLEEFMSDMASGFQRCEHKFSHNGTISCIKCGKTMM</sequence>
<protein>
    <submittedName>
        <fullName evidence="1">Uncharacterized protein</fullName>
    </submittedName>
</protein>
<gene>
    <name evidence="1" type="ORF">NKOR_05825</name>
</gene>
<dbReference type="AlphaFoldDB" id="K0B4F8"/>
<keyword evidence="2" id="KW-1185">Reference proteome</keyword>
<dbReference type="STRING" id="1229908.NKOR_05825"/>
<dbReference type="Proteomes" id="UP000006101">
    <property type="component" value="Chromosome"/>
</dbReference>